<protein>
    <submittedName>
        <fullName evidence="1">Uncharacterized protein</fullName>
    </submittedName>
</protein>
<proteinExistence type="predicted"/>
<dbReference type="Proteomes" id="UP000297595">
    <property type="component" value="Unassembled WGS sequence"/>
</dbReference>
<organism evidence="1 2">
    <name type="scientific">Orbilia oligospora</name>
    <name type="common">Nematode-trapping fungus</name>
    <name type="synonym">Arthrobotrys oligospora</name>
    <dbReference type="NCBI Taxonomy" id="2813651"/>
    <lineage>
        <taxon>Eukaryota</taxon>
        <taxon>Fungi</taxon>
        <taxon>Dikarya</taxon>
        <taxon>Ascomycota</taxon>
        <taxon>Pezizomycotina</taxon>
        <taxon>Orbiliomycetes</taxon>
        <taxon>Orbiliales</taxon>
        <taxon>Orbiliaceae</taxon>
        <taxon>Orbilia</taxon>
    </lineage>
</organism>
<dbReference type="AlphaFoldDB" id="A0A8H2EC75"/>
<sequence>MLSNRPDRYDMIWDSQVMSRNRRLIGRTKGRGCLAWIRMLGLASAPGSVRVPVDYEATPGDNLKFEGKKGREKWKARKVWRDVREGPARSYVTYQSVQRSWVKESGIWGIIVNPQLGNAYGIDMYVNGGGSKNRSCKIRTDYPSQIVKLFGRDLGFGHGLQTLISTHSSNNIIECQLMFMRPTDFMTQAVPSDTFSSI</sequence>
<dbReference type="OrthoDB" id="10292112at2759"/>
<accession>A0A8H2EC75</accession>
<dbReference type="EMBL" id="SOZJ01000001">
    <property type="protein sequence ID" value="TGJ74903.1"/>
    <property type="molecule type" value="Genomic_DNA"/>
</dbReference>
<evidence type="ECO:0000313" key="2">
    <source>
        <dbReference type="Proteomes" id="UP000297595"/>
    </source>
</evidence>
<comment type="caution">
    <text evidence="1">The sequence shown here is derived from an EMBL/GenBank/DDBJ whole genome shotgun (WGS) entry which is preliminary data.</text>
</comment>
<reference evidence="1 2" key="1">
    <citation type="submission" date="2019-03" db="EMBL/GenBank/DDBJ databases">
        <title>Nematode-trapping fungi genome.</title>
        <authorList>
            <person name="Vidal-Diez De Ulzurrun G."/>
        </authorList>
    </citation>
    <scope>NUCLEOTIDE SEQUENCE [LARGE SCALE GENOMIC DNA]</scope>
    <source>
        <strain evidence="1 2">TWF154</strain>
    </source>
</reference>
<evidence type="ECO:0000313" key="1">
    <source>
        <dbReference type="EMBL" id="TGJ74903.1"/>
    </source>
</evidence>
<name>A0A8H2EC75_ORBOL</name>
<gene>
    <name evidence="1" type="ORF">EYR41_001860</name>
</gene>